<dbReference type="PANTHER" id="PTHR12604:SF4">
    <property type="entry name" value="X-RAY REPAIR CROSS-COMPLEMENTING PROTEIN 5"/>
    <property type="match status" value="1"/>
</dbReference>
<dbReference type="EC" id="3.6.4.12" evidence="3"/>
<feature type="domain" description="Ku" evidence="16">
    <location>
        <begin position="325"/>
        <end position="472"/>
    </location>
</feature>
<keyword evidence="18" id="KW-1185">Reference proteome</keyword>
<keyword evidence="6" id="KW-0227">DNA damage</keyword>
<evidence type="ECO:0000256" key="13">
    <source>
        <dbReference type="ARBA" id="ARBA00023204"/>
    </source>
</evidence>
<feature type="region of interest" description="Disordered" evidence="15">
    <location>
        <begin position="650"/>
        <end position="693"/>
    </location>
</feature>
<dbReference type="Pfam" id="PF03731">
    <property type="entry name" value="Ku_N"/>
    <property type="match status" value="1"/>
</dbReference>
<dbReference type="EMBL" id="OZ004257">
    <property type="protein sequence ID" value="CAK7908776.1"/>
    <property type="molecule type" value="Genomic_DNA"/>
</dbReference>
<proteinExistence type="predicted"/>
<organism evidence="17 18">
    <name type="scientific">[Candida] anglica</name>
    <dbReference type="NCBI Taxonomy" id="148631"/>
    <lineage>
        <taxon>Eukaryota</taxon>
        <taxon>Fungi</taxon>
        <taxon>Dikarya</taxon>
        <taxon>Ascomycota</taxon>
        <taxon>Saccharomycotina</taxon>
        <taxon>Pichiomycetes</taxon>
        <taxon>Debaryomycetaceae</taxon>
        <taxon>Kurtzmaniella</taxon>
    </lineage>
</organism>
<dbReference type="InterPro" id="IPR016194">
    <property type="entry name" value="SPOC-like_C_dom_sf"/>
</dbReference>
<evidence type="ECO:0000256" key="12">
    <source>
        <dbReference type="ARBA" id="ARBA00023172"/>
    </source>
</evidence>
<evidence type="ECO:0000256" key="6">
    <source>
        <dbReference type="ARBA" id="ARBA00022763"/>
    </source>
</evidence>
<dbReference type="SUPFAM" id="SSF53300">
    <property type="entry name" value="vWA-like"/>
    <property type="match status" value="1"/>
</dbReference>
<feature type="compositionally biased region" description="Acidic residues" evidence="15">
    <location>
        <begin position="474"/>
        <end position="487"/>
    </location>
</feature>
<comment type="subcellular location">
    <subcellularLocation>
        <location evidence="2">Chromosome</location>
        <location evidence="2">Telomere</location>
    </subcellularLocation>
    <subcellularLocation>
        <location evidence="1">Nucleus</location>
    </subcellularLocation>
</comment>
<evidence type="ECO:0000256" key="7">
    <source>
        <dbReference type="ARBA" id="ARBA00022801"/>
    </source>
</evidence>
<evidence type="ECO:0000259" key="16">
    <source>
        <dbReference type="SMART" id="SM00559"/>
    </source>
</evidence>
<dbReference type="InterPro" id="IPR005161">
    <property type="entry name" value="Ku_N"/>
</dbReference>
<keyword evidence="8 17" id="KW-0347">Helicase</keyword>
<evidence type="ECO:0000256" key="5">
    <source>
        <dbReference type="ARBA" id="ARBA00022741"/>
    </source>
</evidence>
<evidence type="ECO:0000313" key="17">
    <source>
        <dbReference type="EMBL" id="CAK7908776.1"/>
    </source>
</evidence>
<dbReference type="SUPFAM" id="SSF100939">
    <property type="entry name" value="SPOC domain-like"/>
    <property type="match status" value="1"/>
</dbReference>
<feature type="region of interest" description="Disordered" evidence="15">
    <location>
        <begin position="471"/>
        <end position="496"/>
    </location>
</feature>
<evidence type="ECO:0000256" key="11">
    <source>
        <dbReference type="ARBA" id="ARBA00023125"/>
    </source>
</evidence>
<keyword evidence="5" id="KW-0547">Nucleotide-binding</keyword>
<accession>A0ABP0EG10</accession>
<evidence type="ECO:0000256" key="3">
    <source>
        <dbReference type="ARBA" id="ARBA00012551"/>
    </source>
</evidence>
<evidence type="ECO:0000256" key="10">
    <source>
        <dbReference type="ARBA" id="ARBA00022895"/>
    </source>
</evidence>
<evidence type="ECO:0000256" key="2">
    <source>
        <dbReference type="ARBA" id="ARBA00004574"/>
    </source>
</evidence>
<gene>
    <name evidence="17" type="primary">KU80</name>
    <name evidence="17" type="ORF">CAAN4_E11760</name>
</gene>
<evidence type="ECO:0000313" key="18">
    <source>
        <dbReference type="Proteomes" id="UP001497600"/>
    </source>
</evidence>
<keyword evidence="10" id="KW-0779">Telomere</keyword>
<protein>
    <recommendedName>
        <fullName evidence="3">DNA helicase</fullName>
        <ecNumber evidence="3">3.6.4.12</ecNumber>
    </recommendedName>
</protein>
<dbReference type="Gene3D" id="3.40.50.410">
    <property type="entry name" value="von Willebrand factor, type A domain"/>
    <property type="match status" value="1"/>
</dbReference>
<dbReference type="PANTHER" id="PTHR12604">
    <property type="entry name" value="KU AUTOANTIGEN DNA HELICASE"/>
    <property type="match status" value="1"/>
</dbReference>
<keyword evidence="14" id="KW-0539">Nucleus</keyword>
<dbReference type="GO" id="GO:0004386">
    <property type="term" value="F:helicase activity"/>
    <property type="evidence" value="ECO:0007669"/>
    <property type="project" value="UniProtKB-KW"/>
</dbReference>
<sequence length="693" mass="78147">MADKEITTFVVDLSPSMGEKYNNTPDTNLDIGLKYFYDLVIAKVLRGRKTDYVSVIAVNSPLTDNPYAGAGGSFQNIEVVCEKIAPSYSDLKFFRNKLIPNSNMEFKSNTGDCFEGLVLAVSLLKDTSKLKFTRNIVVITNGQAPCESFESPLANATKVAMEKLSINLMVIGVGFEISNRSENFKNWSLKCKEYNGTFLTGIESNEAIQYHPPLRKVRPMKYYHGQLRFGSDYLRILDSKDDYSPESDVYSLTMDVECYPAAKIEPLPSGHSYVVKNDAVSKVSHEREYYVQRPKVEETGNDDEQLGTRHHDLPQDDSNDSNVEIIPIDEGEKVKGFKYSNYDLIALDRDLEIASTLHTMEGMDIVGFFKHEDFPFAYLTEESFYVVPASGGSSRNILAFNSFCKALLEMKSVAMVRYVQKDDTEVKMCILMPTKVNNGEGKFIYTCSMTRMPFKEDENLGRFPYLTPYKNEKAEEEEEEEENEDNESSEKETLKFPTKSANKLMESFILAKDLDGDSKVESSSSINIPKAVVAGSAVSSLPKPVKIEEVVDSKLTSPSPALHKFNLNLRRIIFASLQNTGDLHEFLDNPDFVKRYLVSKESNMFNLGNVLKLNGSVESDWLKSVNKRSLPFVKDLVSELGVKYVSREEAENRAKRRKPGATLHGLFKRNPQGTFGANEGEYDEMPDLDRILQ</sequence>
<dbReference type="InterPro" id="IPR036465">
    <property type="entry name" value="vWFA_dom_sf"/>
</dbReference>
<keyword evidence="12" id="KW-0233">DNA recombination</keyword>
<evidence type="ECO:0000256" key="1">
    <source>
        <dbReference type="ARBA" id="ARBA00004123"/>
    </source>
</evidence>
<evidence type="ECO:0000256" key="14">
    <source>
        <dbReference type="ARBA" id="ARBA00023242"/>
    </source>
</evidence>
<keyword evidence="7" id="KW-0378">Hydrolase</keyword>
<keyword evidence="9" id="KW-0067">ATP-binding</keyword>
<evidence type="ECO:0000256" key="15">
    <source>
        <dbReference type="SAM" id="MobiDB-lite"/>
    </source>
</evidence>
<keyword evidence="13" id="KW-0234">DNA repair</keyword>
<dbReference type="Pfam" id="PF02735">
    <property type="entry name" value="Ku"/>
    <property type="match status" value="1"/>
</dbReference>
<keyword evidence="4" id="KW-0158">Chromosome</keyword>
<dbReference type="Proteomes" id="UP001497600">
    <property type="component" value="Chromosome E"/>
</dbReference>
<dbReference type="SMART" id="SM00559">
    <property type="entry name" value="Ku78"/>
    <property type="match status" value="1"/>
</dbReference>
<dbReference type="InterPro" id="IPR006164">
    <property type="entry name" value="DNA_bd_Ku70/Ku80"/>
</dbReference>
<feature type="region of interest" description="Disordered" evidence="15">
    <location>
        <begin position="293"/>
        <end position="322"/>
    </location>
</feature>
<evidence type="ECO:0000256" key="4">
    <source>
        <dbReference type="ARBA" id="ARBA00022454"/>
    </source>
</evidence>
<name>A0ABP0EG10_9ASCO</name>
<dbReference type="Gene3D" id="2.40.290.10">
    <property type="match status" value="1"/>
</dbReference>
<keyword evidence="11" id="KW-0238">DNA-binding</keyword>
<evidence type="ECO:0000256" key="8">
    <source>
        <dbReference type="ARBA" id="ARBA00022806"/>
    </source>
</evidence>
<reference evidence="17 18" key="1">
    <citation type="submission" date="2024-01" db="EMBL/GenBank/DDBJ databases">
        <authorList>
            <consortium name="Genoscope - CEA"/>
            <person name="William W."/>
        </authorList>
    </citation>
    <scope>NUCLEOTIDE SEQUENCE [LARGE SCALE GENOMIC DNA]</scope>
    <source>
        <strain evidence="17 18">29B2s-10</strain>
    </source>
</reference>
<evidence type="ECO:0000256" key="9">
    <source>
        <dbReference type="ARBA" id="ARBA00022840"/>
    </source>
</evidence>